<name>A0A3S5AXM2_9PLAT</name>
<dbReference type="EMBL" id="CAAALY010248326">
    <property type="protein sequence ID" value="VEL34758.1"/>
    <property type="molecule type" value="Genomic_DNA"/>
</dbReference>
<reference evidence="2" key="1">
    <citation type="submission" date="2018-11" db="EMBL/GenBank/DDBJ databases">
        <authorList>
            <consortium name="Pathogen Informatics"/>
        </authorList>
    </citation>
    <scope>NUCLEOTIDE SEQUENCE</scope>
</reference>
<protein>
    <submittedName>
        <fullName evidence="2">Uncharacterized protein</fullName>
    </submittedName>
</protein>
<proteinExistence type="predicted"/>
<sequence length="69" mass="7394">MGLFLAPPVPSICLMVTWGRLTGPAMTLGLLGGVAGGLSSWLVYTAYFDTGYKNFFDNSGRPTVLLRHS</sequence>
<evidence type="ECO:0000313" key="3">
    <source>
        <dbReference type="Proteomes" id="UP000784294"/>
    </source>
</evidence>
<keyword evidence="1" id="KW-0472">Membrane</keyword>
<evidence type="ECO:0000256" key="1">
    <source>
        <dbReference type="SAM" id="Phobius"/>
    </source>
</evidence>
<comment type="caution">
    <text evidence="2">The sequence shown here is derived from an EMBL/GenBank/DDBJ whole genome shotgun (WGS) entry which is preliminary data.</text>
</comment>
<feature type="transmembrane region" description="Helical" evidence="1">
    <location>
        <begin position="25"/>
        <end position="44"/>
    </location>
</feature>
<keyword evidence="1" id="KW-1133">Transmembrane helix</keyword>
<gene>
    <name evidence="2" type="ORF">PXEA_LOCUS28198</name>
</gene>
<keyword evidence="3" id="KW-1185">Reference proteome</keyword>
<dbReference type="Proteomes" id="UP000784294">
    <property type="component" value="Unassembled WGS sequence"/>
</dbReference>
<organism evidence="2 3">
    <name type="scientific">Protopolystoma xenopodis</name>
    <dbReference type="NCBI Taxonomy" id="117903"/>
    <lineage>
        <taxon>Eukaryota</taxon>
        <taxon>Metazoa</taxon>
        <taxon>Spiralia</taxon>
        <taxon>Lophotrochozoa</taxon>
        <taxon>Platyhelminthes</taxon>
        <taxon>Monogenea</taxon>
        <taxon>Polyopisthocotylea</taxon>
        <taxon>Polystomatidea</taxon>
        <taxon>Polystomatidae</taxon>
        <taxon>Protopolystoma</taxon>
    </lineage>
</organism>
<keyword evidence="1" id="KW-0812">Transmembrane</keyword>
<accession>A0A3S5AXM2</accession>
<evidence type="ECO:0000313" key="2">
    <source>
        <dbReference type="EMBL" id="VEL34758.1"/>
    </source>
</evidence>
<dbReference type="AlphaFoldDB" id="A0A3S5AXM2"/>